<dbReference type="InterPro" id="IPR019786">
    <property type="entry name" value="Zinc_finger_PHD-type_CS"/>
</dbReference>
<accession>D8M7S0</accession>
<dbReference type="SUPFAM" id="SSF57903">
    <property type="entry name" value="FYVE/PHD zinc finger"/>
    <property type="match status" value="1"/>
</dbReference>
<protein>
    <recommendedName>
        <fullName evidence="4">Zinc finger PHD-type domain-containing protein</fullName>
    </recommendedName>
</protein>
<dbReference type="AlphaFoldDB" id="D8M7S0"/>
<evidence type="ECO:0000313" key="6">
    <source>
        <dbReference type="Proteomes" id="UP000008312"/>
    </source>
</evidence>
<reference evidence="5" key="1">
    <citation type="submission" date="2010-02" db="EMBL/GenBank/DDBJ databases">
        <title>Sequencing and annotation of the Blastocystis hominis genome.</title>
        <authorList>
            <person name="Wincker P."/>
        </authorList>
    </citation>
    <scope>NUCLEOTIDE SEQUENCE</scope>
    <source>
        <strain evidence="5">Singapore isolate B</strain>
    </source>
</reference>
<proteinExistence type="predicted"/>
<keyword evidence="1" id="KW-0479">Metal-binding</keyword>
<dbReference type="SMART" id="SM00249">
    <property type="entry name" value="PHD"/>
    <property type="match status" value="1"/>
</dbReference>
<keyword evidence="2" id="KW-0863">Zinc-finger</keyword>
<feature type="domain" description="Zinc finger PHD-type" evidence="4">
    <location>
        <begin position="84"/>
        <end position="123"/>
    </location>
</feature>
<name>D8M7S0_BLAHO</name>
<dbReference type="OrthoDB" id="1870062at2759"/>
<gene>
    <name evidence="5" type="ORF">GSBLH_T00006730001</name>
</gene>
<organism evidence="5">
    <name type="scientific">Blastocystis hominis</name>
    <dbReference type="NCBI Taxonomy" id="12968"/>
    <lineage>
        <taxon>Eukaryota</taxon>
        <taxon>Sar</taxon>
        <taxon>Stramenopiles</taxon>
        <taxon>Bigyra</taxon>
        <taxon>Opalozoa</taxon>
        <taxon>Opalinata</taxon>
        <taxon>Blastocystidae</taxon>
        <taxon>Blastocystis</taxon>
    </lineage>
</organism>
<evidence type="ECO:0000256" key="3">
    <source>
        <dbReference type="ARBA" id="ARBA00022833"/>
    </source>
</evidence>
<sequence length="155" mass="17912">MIAEKNYDLDLAYQELMDHPPQNPITRYSPEDRKRLEENTDKMPLVHVGCVAKDEPKHNYFPYVRSTDVVDLFYHMDASFKDDICTICSSPGDLMFCSRCPRGFHVSCLRSADVKDFICPFCLVEAEALSPNDIDRIVAKYRSLNKKDVKKVNEK</sequence>
<dbReference type="Gene3D" id="3.30.40.10">
    <property type="entry name" value="Zinc/RING finger domain, C3HC4 (zinc finger)"/>
    <property type="match status" value="1"/>
</dbReference>
<evidence type="ECO:0000256" key="1">
    <source>
        <dbReference type="ARBA" id="ARBA00022723"/>
    </source>
</evidence>
<dbReference type="InterPro" id="IPR013083">
    <property type="entry name" value="Znf_RING/FYVE/PHD"/>
</dbReference>
<dbReference type="Proteomes" id="UP000008312">
    <property type="component" value="Unassembled WGS sequence"/>
</dbReference>
<dbReference type="RefSeq" id="XP_012898157.1">
    <property type="nucleotide sequence ID" value="XM_013042703.1"/>
</dbReference>
<dbReference type="Pfam" id="PF23011">
    <property type="entry name" value="PHD-1st_NSD"/>
    <property type="match status" value="1"/>
</dbReference>
<dbReference type="InterPro" id="IPR059153">
    <property type="entry name" value="NSD_PHD-1st"/>
</dbReference>
<evidence type="ECO:0000313" key="5">
    <source>
        <dbReference type="EMBL" id="CBK24109.2"/>
    </source>
</evidence>
<dbReference type="PROSITE" id="PS01359">
    <property type="entry name" value="ZF_PHD_1"/>
    <property type="match status" value="1"/>
</dbReference>
<evidence type="ECO:0000256" key="2">
    <source>
        <dbReference type="ARBA" id="ARBA00022771"/>
    </source>
</evidence>
<keyword evidence="3" id="KW-0862">Zinc</keyword>
<keyword evidence="6" id="KW-1185">Reference proteome</keyword>
<dbReference type="GeneID" id="24922854"/>
<dbReference type="InParanoid" id="D8M7S0"/>
<dbReference type="EMBL" id="FN668672">
    <property type="protein sequence ID" value="CBK24109.2"/>
    <property type="molecule type" value="Genomic_DNA"/>
</dbReference>
<dbReference type="GO" id="GO:0008270">
    <property type="term" value="F:zinc ion binding"/>
    <property type="evidence" value="ECO:0007669"/>
    <property type="project" value="UniProtKB-KW"/>
</dbReference>
<dbReference type="InterPro" id="IPR011011">
    <property type="entry name" value="Znf_FYVE_PHD"/>
</dbReference>
<dbReference type="InterPro" id="IPR001965">
    <property type="entry name" value="Znf_PHD"/>
</dbReference>
<evidence type="ECO:0000259" key="4">
    <source>
        <dbReference type="SMART" id="SM00249"/>
    </source>
</evidence>